<dbReference type="AlphaFoldDB" id="C5LZ96"/>
<dbReference type="GeneID" id="9037855"/>
<reference evidence="1 2" key="1">
    <citation type="submission" date="2008-07" db="EMBL/GenBank/DDBJ databases">
        <authorList>
            <person name="El-Sayed N."/>
            <person name="Caler E."/>
            <person name="Inman J."/>
            <person name="Amedeo P."/>
            <person name="Hass B."/>
            <person name="Wortman J."/>
        </authorList>
    </citation>
    <scope>NUCLEOTIDE SEQUENCE [LARGE SCALE GENOMIC DNA]</scope>
    <source>
        <strain evidence="2">ATCC 50983 / TXsc</strain>
    </source>
</reference>
<accession>C5LZ96</accession>
<gene>
    <name evidence="1" type="ORF">Pmar_PMAR025513</name>
</gene>
<dbReference type="RefSeq" id="XP_002765173.1">
    <property type="nucleotide sequence ID" value="XM_002765127.1"/>
</dbReference>
<sequence length="88" mass="10020">MSVQQLPWSDLVEGVLALYFTPSRLRSKAYVHYLVDQAVEMLARSDIDEPVRSVADLLSEDESLGNCFLRRVNPMKVLSWRDLPGLLV</sequence>
<evidence type="ECO:0000313" key="2">
    <source>
        <dbReference type="Proteomes" id="UP000007800"/>
    </source>
</evidence>
<keyword evidence="2" id="KW-1185">Reference proteome</keyword>
<organism evidence="2">
    <name type="scientific">Perkinsus marinus (strain ATCC 50983 / TXsc)</name>
    <dbReference type="NCBI Taxonomy" id="423536"/>
    <lineage>
        <taxon>Eukaryota</taxon>
        <taxon>Sar</taxon>
        <taxon>Alveolata</taxon>
        <taxon>Perkinsozoa</taxon>
        <taxon>Perkinsea</taxon>
        <taxon>Perkinsida</taxon>
        <taxon>Perkinsidae</taxon>
        <taxon>Perkinsus</taxon>
    </lineage>
</organism>
<dbReference type="InParanoid" id="C5LZ96"/>
<dbReference type="Proteomes" id="UP000007800">
    <property type="component" value="Unassembled WGS sequence"/>
</dbReference>
<protein>
    <submittedName>
        <fullName evidence="1">Uncharacterized protein</fullName>
    </submittedName>
</protein>
<proteinExistence type="predicted"/>
<evidence type="ECO:0000313" key="1">
    <source>
        <dbReference type="EMBL" id="EEQ97890.1"/>
    </source>
</evidence>
<name>C5LZ96_PERM5</name>
<dbReference type="EMBL" id="GG686856">
    <property type="protein sequence ID" value="EEQ97890.1"/>
    <property type="molecule type" value="Genomic_DNA"/>
</dbReference>
<dbReference type="OrthoDB" id="10533409at2759"/>